<proteinExistence type="inferred from homology"/>
<reference evidence="3" key="1">
    <citation type="submission" date="2021-03" db="EMBL/GenBank/DDBJ databases">
        <title>Antimicrobial resistance genes in bacteria isolated from Japanese honey, and their potential for conferring macrolide and lincosamide resistance in the American foulbrood pathogen Paenibacillus larvae.</title>
        <authorList>
            <person name="Okamoto M."/>
            <person name="Kumagai M."/>
            <person name="Kanamori H."/>
            <person name="Takamatsu D."/>
        </authorList>
    </citation>
    <scope>NUCLEOTIDE SEQUENCE</scope>
    <source>
        <strain evidence="3">J43TS3</strain>
    </source>
</reference>
<dbReference type="SUPFAM" id="SSF55961">
    <property type="entry name" value="Bet v1-like"/>
    <property type="match status" value="1"/>
</dbReference>
<keyword evidence="4" id="KW-1185">Reference proteome</keyword>
<dbReference type="AlphaFoldDB" id="A0A919X6W0"/>
<evidence type="ECO:0000313" key="4">
    <source>
        <dbReference type="Proteomes" id="UP000676917"/>
    </source>
</evidence>
<dbReference type="InterPro" id="IPR013538">
    <property type="entry name" value="ASHA1/2-like_C"/>
</dbReference>
<dbReference type="InterPro" id="IPR001478">
    <property type="entry name" value="PDZ"/>
</dbReference>
<dbReference type="InterPro" id="IPR036034">
    <property type="entry name" value="PDZ_sf"/>
</dbReference>
<dbReference type="Pfam" id="PF08327">
    <property type="entry name" value="AHSA1"/>
    <property type="match status" value="1"/>
</dbReference>
<name>A0A919X6W0_9BACI</name>
<evidence type="ECO:0000313" key="3">
    <source>
        <dbReference type="EMBL" id="GIO25567.1"/>
    </source>
</evidence>
<dbReference type="Gene3D" id="2.30.42.10">
    <property type="match status" value="1"/>
</dbReference>
<dbReference type="InterPro" id="IPR023393">
    <property type="entry name" value="START-like_dom_sf"/>
</dbReference>
<gene>
    <name evidence="3" type="ORF">J43TS3_01780</name>
</gene>
<dbReference type="SUPFAM" id="SSF50156">
    <property type="entry name" value="PDZ domain-like"/>
    <property type="match status" value="1"/>
</dbReference>
<feature type="domain" description="PDZ" evidence="2">
    <location>
        <begin position="144"/>
        <end position="216"/>
    </location>
</feature>
<evidence type="ECO:0000256" key="1">
    <source>
        <dbReference type="ARBA" id="ARBA00006817"/>
    </source>
</evidence>
<dbReference type="CDD" id="cd07814">
    <property type="entry name" value="SRPBCC_CalC_Aha1-like"/>
    <property type="match status" value="1"/>
</dbReference>
<protein>
    <recommendedName>
        <fullName evidence="2">PDZ domain-containing protein</fullName>
    </recommendedName>
</protein>
<dbReference type="EMBL" id="BORP01000001">
    <property type="protein sequence ID" value="GIO25567.1"/>
    <property type="molecule type" value="Genomic_DNA"/>
</dbReference>
<comment type="similarity">
    <text evidence="1">Belongs to the AHA1 family.</text>
</comment>
<dbReference type="SMART" id="SM00228">
    <property type="entry name" value="PDZ"/>
    <property type="match status" value="1"/>
</dbReference>
<dbReference type="Proteomes" id="UP000676917">
    <property type="component" value="Unassembled WGS sequence"/>
</dbReference>
<evidence type="ECO:0000259" key="2">
    <source>
        <dbReference type="SMART" id="SM00228"/>
    </source>
</evidence>
<dbReference type="RefSeq" id="WP_212919108.1">
    <property type="nucleotide sequence ID" value="NZ_BORP01000001.1"/>
</dbReference>
<dbReference type="Gene3D" id="3.30.530.20">
    <property type="match status" value="1"/>
</dbReference>
<organism evidence="3 4">
    <name type="scientific">Ornithinibacillus bavariensis</name>
    <dbReference type="NCBI Taxonomy" id="545502"/>
    <lineage>
        <taxon>Bacteria</taxon>
        <taxon>Bacillati</taxon>
        <taxon>Bacillota</taxon>
        <taxon>Bacilli</taxon>
        <taxon>Bacillales</taxon>
        <taxon>Bacillaceae</taxon>
        <taxon>Ornithinibacillus</taxon>
    </lineage>
</organism>
<comment type="caution">
    <text evidence="3">The sequence shown here is derived from an EMBL/GenBank/DDBJ whole genome shotgun (WGS) entry which is preliminary data.</text>
</comment>
<dbReference type="Pfam" id="PF13180">
    <property type="entry name" value="PDZ_2"/>
    <property type="match status" value="1"/>
</dbReference>
<accession>A0A919X6W0</accession>
<sequence length="232" mass="25966">MTKVENFVKREIVVNAPMEKVWEALTKEEHLNKWYTKEAKLDFRVGGKGYMDHGWGATSEGTFTEIVPMRRFVLQGNDGDFTTITNVEVVDEGVKVSITYSASYLEEMDAASKENMLFGTGQFLENLKSVYETGLDNRKNLWQAWIGIVHTTHHESIGTEILQVNDGSAAANAGLQPGDIVIGLDNVPVLGYESFERFLNSKAINEPVSLQVLRGAEELELRSNVEPYPVSY</sequence>